<dbReference type="InterPro" id="IPR015424">
    <property type="entry name" value="PyrdxlP-dep_Trfase"/>
</dbReference>
<evidence type="ECO:0000256" key="5">
    <source>
        <dbReference type="ARBA" id="ARBA00021850"/>
    </source>
</evidence>
<dbReference type="InterPro" id="IPR015421">
    <property type="entry name" value="PyrdxlP-dep_Trfase_major"/>
</dbReference>
<dbReference type="AlphaFoldDB" id="A0AAX2AIL2"/>
<dbReference type="GO" id="GO:0016829">
    <property type="term" value="F:lyase activity"/>
    <property type="evidence" value="ECO:0007669"/>
    <property type="project" value="UniProtKB-KW"/>
</dbReference>
<dbReference type="InterPro" id="IPR000192">
    <property type="entry name" value="Aminotrans_V_dom"/>
</dbReference>
<dbReference type="InterPro" id="IPR010970">
    <property type="entry name" value="Cys_dSase_SufS"/>
</dbReference>
<dbReference type="PANTHER" id="PTHR43586:SF8">
    <property type="entry name" value="CYSTEINE DESULFURASE 1, CHLOROPLASTIC"/>
    <property type="match status" value="1"/>
</dbReference>
<keyword evidence="7" id="KW-0663">Pyridoxal phosphate</keyword>
<dbReference type="GO" id="GO:0030170">
    <property type="term" value="F:pyridoxal phosphate binding"/>
    <property type="evidence" value="ECO:0007669"/>
    <property type="project" value="InterPro"/>
</dbReference>
<evidence type="ECO:0000259" key="10">
    <source>
        <dbReference type="Pfam" id="PF00266"/>
    </source>
</evidence>
<dbReference type="Gene3D" id="3.40.640.10">
    <property type="entry name" value="Type I PLP-dependent aspartate aminotransferase-like (Major domain)"/>
    <property type="match status" value="1"/>
</dbReference>
<sequence>MYKNDFPFFKNSSVTYLDNAATTQKPQAVLNKILEYYTNYCSNTHRSNHGDANKATKEFEETRTILKEFINAKDESEIIFTKGVTESLNMVASIFAKEFKTIIISSIEHHSNITPWHMQNRTLHQGLEVVNIKENLEFDFEHFEELLKANPNSFVSITHVSNAFGVKHNIKKIAKLTHKYNSYLMVDGAQSLAHFEIDVQDLDVDFYAISSHKTYGPTGVGALYVKQELLEKLKTYQTGGATINDVNFQRSLMLSSPYKFEAGTQNIADVIAFKEALKYIKNIGYKTIHTIEEEIYSYLHNELKKIENIILYNNVENSIVSKSFNIKDINSEDIGILLDKMHIAVRAGHHCAQPIMKKLNIDGTIRVSIAFYNTKEDIDIFIKALKKAITMLKD</sequence>
<name>A0AAX2AIL2_9BACT</name>
<dbReference type="SUPFAM" id="SSF53383">
    <property type="entry name" value="PLP-dependent transferases"/>
    <property type="match status" value="1"/>
</dbReference>
<comment type="similarity">
    <text evidence="3">Belongs to the class-V pyridoxal-phosphate-dependent aminotransferase family. Csd subfamily.</text>
</comment>
<dbReference type="Pfam" id="PF00266">
    <property type="entry name" value="Aminotran_5"/>
    <property type="match status" value="1"/>
</dbReference>
<comment type="cofactor">
    <cofactor evidence="1 9">
        <name>pyridoxal 5'-phosphate</name>
        <dbReference type="ChEBI" id="CHEBI:597326"/>
    </cofactor>
</comment>
<dbReference type="PROSITE" id="PS00595">
    <property type="entry name" value="AA_TRANSFER_CLASS_5"/>
    <property type="match status" value="1"/>
</dbReference>
<dbReference type="InterPro" id="IPR016454">
    <property type="entry name" value="Cysteine_dSase"/>
</dbReference>
<dbReference type="InterPro" id="IPR015422">
    <property type="entry name" value="PyrdxlP-dep_Trfase_small"/>
</dbReference>
<dbReference type="Proteomes" id="UP000290092">
    <property type="component" value="Unassembled WGS sequence"/>
</dbReference>
<evidence type="ECO:0000256" key="2">
    <source>
        <dbReference type="ARBA" id="ARBA00002824"/>
    </source>
</evidence>
<keyword evidence="6" id="KW-0808">Transferase</keyword>
<comment type="caution">
    <text evidence="11">The sequence shown here is derived from an EMBL/GenBank/DDBJ whole genome shotgun (WGS) entry which is preliminary data.</text>
</comment>
<dbReference type="CDD" id="cd06453">
    <property type="entry name" value="SufS_like"/>
    <property type="match status" value="1"/>
</dbReference>
<accession>A0AAX2AIL2</accession>
<keyword evidence="11" id="KW-0456">Lyase</keyword>
<dbReference type="KEGG" id="amyt:AMYT_0807"/>
<evidence type="ECO:0000256" key="9">
    <source>
        <dbReference type="RuleBase" id="RU004504"/>
    </source>
</evidence>
<evidence type="ECO:0000256" key="8">
    <source>
        <dbReference type="ARBA" id="ARBA00050776"/>
    </source>
</evidence>
<evidence type="ECO:0000313" key="12">
    <source>
        <dbReference type="Proteomes" id="UP000290092"/>
    </source>
</evidence>
<evidence type="ECO:0000256" key="1">
    <source>
        <dbReference type="ARBA" id="ARBA00001933"/>
    </source>
</evidence>
<reference evidence="11 12" key="1">
    <citation type="submission" date="2017-09" db="EMBL/GenBank/DDBJ databases">
        <title>Genomics of the genus Arcobacter.</title>
        <authorList>
            <person name="Perez-Cataluna A."/>
            <person name="Figueras M.J."/>
            <person name="Salas-Masso N."/>
        </authorList>
    </citation>
    <scope>NUCLEOTIDE SEQUENCE [LARGE SCALE GENOMIC DNA]</scope>
    <source>
        <strain evidence="11 12">CECT 7386</strain>
    </source>
</reference>
<dbReference type="EMBL" id="NXID01000016">
    <property type="protein sequence ID" value="RXK16026.1"/>
    <property type="molecule type" value="Genomic_DNA"/>
</dbReference>
<organism evidence="11 12">
    <name type="scientific">Malaciobacter mytili LMG 24559</name>
    <dbReference type="NCBI Taxonomy" id="1032238"/>
    <lineage>
        <taxon>Bacteria</taxon>
        <taxon>Pseudomonadati</taxon>
        <taxon>Campylobacterota</taxon>
        <taxon>Epsilonproteobacteria</taxon>
        <taxon>Campylobacterales</taxon>
        <taxon>Arcobacteraceae</taxon>
        <taxon>Malaciobacter</taxon>
    </lineage>
</organism>
<evidence type="ECO:0000256" key="6">
    <source>
        <dbReference type="ARBA" id="ARBA00022679"/>
    </source>
</evidence>
<evidence type="ECO:0000256" key="3">
    <source>
        <dbReference type="ARBA" id="ARBA00010447"/>
    </source>
</evidence>
<comment type="catalytic activity">
    <reaction evidence="8">
        <text>(sulfur carrier)-H + L-cysteine = (sulfur carrier)-SH + L-alanine</text>
        <dbReference type="Rhea" id="RHEA:43892"/>
        <dbReference type="Rhea" id="RHEA-COMP:14737"/>
        <dbReference type="Rhea" id="RHEA-COMP:14739"/>
        <dbReference type="ChEBI" id="CHEBI:29917"/>
        <dbReference type="ChEBI" id="CHEBI:35235"/>
        <dbReference type="ChEBI" id="CHEBI:57972"/>
        <dbReference type="ChEBI" id="CHEBI:64428"/>
        <dbReference type="EC" id="2.8.1.7"/>
    </reaction>
</comment>
<dbReference type="Gene3D" id="3.90.1150.10">
    <property type="entry name" value="Aspartate Aminotransferase, domain 1"/>
    <property type="match status" value="1"/>
</dbReference>
<evidence type="ECO:0000256" key="7">
    <source>
        <dbReference type="ARBA" id="ARBA00022898"/>
    </source>
</evidence>
<evidence type="ECO:0000313" key="11">
    <source>
        <dbReference type="EMBL" id="RXK16026.1"/>
    </source>
</evidence>
<evidence type="ECO:0000256" key="4">
    <source>
        <dbReference type="ARBA" id="ARBA00012239"/>
    </source>
</evidence>
<dbReference type="PIRSF" id="PIRSF005572">
    <property type="entry name" value="NifS"/>
    <property type="match status" value="1"/>
</dbReference>
<keyword evidence="12" id="KW-1185">Reference proteome</keyword>
<protein>
    <recommendedName>
        <fullName evidence="5">Probable cysteine desulfurase</fullName>
        <ecNumber evidence="4">2.8.1.7</ecNumber>
    </recommendedName>
</protein>
<dbReference type="RefSeq" id="WP_114841273.1">
    <property type="nucleotide sequence ID" value="NZ_CP031219.1"/>
</dbReference>
<dbReference type="GO" id="GO:0006534">
    <property type="term" value="P:cysteine metabolic process"/>
    <property type="evidence" value="ECO:0007669"/>
    <property type="project" value="InterPro"/>
</dbReference>
<proteinExistence type="inferred from homology"/>
<gene>
    <name evidence="11" type="ORF">CP985_05480</name>
</gene>
<dbReference type="PANTHER" id="PTHR43586">
    <property type="entry name" value="CYSTEINE DESULFURASE"/>
    <property type="match status" value="1"/>
</dbReference>
<comment type="function">
    <text evidence="2">Catalyzes the removal of elemental sulfur and selenium atoms from L-cysteine, L-cystine, L-selenocysteine, and L-selenocystine to produce L-alanine.</text>
</comment>
<feature type="domain" description="Aminotransferase class V" evidence="10">
    <location>
        <begin position="15"/>
        <end position="381"/>
    </location>
</feature>
<dbReference type="GO" id="GO:0031071">
    <property type="term" value="F:cysteine desulfurase activity"/>
    <property type="evidence" value="ECO:0007669"/>
    <property type="project" value="UniProtKB-EC"/>
</dbReference>
<dbReference type="InterPro" id="IPR020578">
    <property type="entry name" value="Aminotrans_V_PyrdxlP_BS"/>
</dbReference>
<dbReference type="EC" id="2.8.1.7" evidence="4"/>